<protein>
    <recommendedName>
        <fullName evidence="8">Abasic site processing protein</fullName>
        <ecNumber evidence="8">3.4.-.-</ecNumber>
    </recommendedName>
</protein>
<dbReference type="GO" id="GO:0006508">
    <property type="term" value="P:proteolysis"/>
    <property type="evidence" value="ECO:0007669"/>
    <property type="project" value="UniProtKB-KW"/>
</dbReference>
<dbReference type="Proteomes" id="UP000478064">
    <property type="component" value="Unassembled WGS sequence"/>
</dbReference>
<dbReference type="PANTHER" id="PTHR13604:SF0">
    <property type="entry name" value="ABASIC SITE PROCESSING PROTEIN HMCES"/>
    <property type="match status" value="1"/>
</dbReference>
<evidence type="ECO:0000256" key="2">
    <source>
        <dbReference type="ARBA" id="ARBA00022670"/>
    </source>
</evidence>
<sequence length="230" mass="26385">MCGRFVMFRSMDEYVQELDPQGDLFAKVDTKPVERYNIAPGTDVQVIHTNAGKPEISPVHWGWKREIHYPKTKVVQPINARIETIAKGRFYKTLFPDHRALIPADGWYEWIKEPGDEKKQPFFIRLKTRKPMFFAGLAQVEQGLTAEETPGFLIITADAQGGMIDVHDRRPVVLSPELARDWLSPDLTKDRAKEIARDCGQPAEDFEWYPVTKDVGNVRNKGEYLIKSIT</sequence>
<dbReference type="InterPro" id="IPR036590">
    <property type="entry name" value="SRAP-like"/>
</dbReference>
<keyword evidence="4 8" id="KW-0378">Hydrolase</keyword>
<comment type="similarity">
    <text evidence="1 8">Belongs to the SOS response-associated peptidase family.</text>
</comment>
<evidence type="ECO:0000256" key="8">
    <source>
        <dbReference type="RuleBase" id="RU364100"/>
    </source>
</evidence>
<dbReference type="AlphaFoldDB" id="A0A6L5HPS8"/>
<keyword evidence="5" id="KW-0190">Covalent protein-DNA linkage</keyword>
<keyword evidence="2 8" id="KW-0645">Protease</keyword>
<dbReference type="GO" id="GO:0008233">
    <property type="term" value="F:peptidase activity"/>
    <property type="evidence" value="ECO:0007669"/>
    <property type="project" value="UniProtKB-KW"/>
</dbReference>
<evidence type="ECO:0000256" key="7">
    <source>
        <dbReference type="ARBA" id="ARBA00023239"/>
    </source>
</evidence>
<evidence type="ECO:0000313" key="9">
    <source>
        <dbReference type="EMBL" id="MQU04445.1"/>
    </source>
</evidence>
<evidence type="ECO:0000256" key="5">
    <source>
        <dbReference type="ARBA" id="ARBA00023124"/>
    </source>
</evidence>
<evidence type="ECO:0000256" key="6">
    <source>
        <dbReference type="ARBA" id="ARBA00023125"/>
    </source>
</evidence>
<organism evidence="9 10">
    <name type="scientific">Pseudomonas helleri</name>
    <dbReference type="NCBI Taxonomy" id="1608996"/>
    <lineage>
        <taxon>Bacteria</taxon>
        <taxon>Pseudomonadati</taxon>
        <taxon>Pseudomonadota</taxon>
        <taxon>Gammaproteobacteria</taxon>
        <taxon>Pseudomonadales</taxon>
        <taxon>Pseudomonadaceae</taxon>
        <taxon>Pseudomonas</taxon>
    </lineage>
</organism>
<dbReference type="PANTHER" id="PTHR13604">
    <property type="entry name" value="DC12-RELATED"/>
    <property type="match status" value="1"/>
</dbReference>
<evidence type="ECO:0000256" key="1">
    <source>
        <dbReference type="ARBA" id="ARBA00008136"/>
    </source>
</evidence>
<dbReference type="GO" id="GO:0106300">
    <property type="term" value="P:protein-DNA covalent cross-linking repair"/>
    <property type="evidence" value="ECO:0007669"/>
    <property type="project" value="InterPro"/>
</dbReference>
<dbReference type="SUPFAM" id="SSF143081">
    <property type="entry name" value="BB1717-like"/>
    <property type="match status" value="1"/>
</dbReference>
<keyword evidence="7" id="KW-0456">Lyase</keyword>
<evidence type="ECO:0000256" key="3">
    <source>
        <dbReference type="ARBA" id="ARBA00022763"/>
    </source>
</evidence>
<reference evidence="9 10" key="1">
    <citation type="submission" date="2019-10" db="EMBL/GenBank/DDBJ databases">
        <title>Evaluation of single-gene subtyping targets for Pseudomonas.</title>
        <authorList>
            <person name="Reichler S.J."/>
            <person name="Orsi R.H."/>
            <person name="Wiedmann M."/>
            <person name="Martin N.H."/>
            <person name="Murphy S.I."/>
        </authorList>
    </citation>
    <scope>NUCLEOTIDE SEQUENCE [LARGE SCALE GENOMIC DNA]</scope>
    <source>
        <strain evidence="9 10">FSL R10-1637</strain>
    </source>
</reference>
<dbReference type="EC" id="3.4.-.-" evidence="8"/>
<proteinExistence type="inferred from homology"/>
<accession>A0A6L5HPS8</accession>
<dbReference type="EMBL" id="WIVU01000002">
    <property type="protein sequence ID" value="MQU04445.1"/>
    <property type="molecule type" value="Genomic_DNA"/>
</dbReference>
<dbReference type="Pfam" id="PF02586">
    <property type="entry name" value="SRAP"/>
    <property type="match status" value="1"/>
</dbReference>
<comment type="caution">
    <text evidence="9">The sequence shown here is derived from an EMBL/GenBank/DDBJ whole genome shotgun (WGS) entry which is preliminary data.</text>
</comment>
<keyword evidence="3" id="KW-0227">DNA damage</keyword>
<evidence type="ECO:0000256" key="4">
    <source>
        <dbReference type="ARBA" id="ARBA00022801"/>
    </source>
</evidence>
<gene>
    <name evidence="9" type="ORF">GHO27_01960</name>
</gene>
<name>A0A6L5HPS8_9PSED</name>
<dbReference type="GO" id="GO:0003697">
    <property type="term" value="F:single-stranded DNA binding"/>
    <property type="evidence" value="ECO:0007669"/>
    <property type="project" value="InterPro"/>
</dbReference>
<dbReference type="InterPro" id="IPR003738">
    <property type="entry name" value="SRAP"/>
</dbReference>
<evidence type="ECO:0000313" key="10">
    <source>
        <dbReference type="Proteomes" id="UP000478064"/>
    </source>
</evidence>
<dbReference type="GO" id="GO:0016829">
    <property type="term" value="F:lyase activity"/>
    <property type="evidence" value="ECO:0007669"/>
    <property type="project" value="UniProtKB-KW"/>
</dbReference>
<keyword evidence="6" id="KW-0238">DNA-binding</keyword>
<dbReference type="RefSeq" id="WP_153372348.1">
    <property type="nucleotide sequence ID" value="NZ_WIVU01000002.1"/>
</dbReference>
<dbReference type="Gene3D" id="3.90.1680.10">
    <property type="entry name" value="SOS response associated peptidase-like"/>
    <property type="match status" value="1"/>
</dbReference>